<reference evidence="1 3" key="3">
    <citation type="journal article" date="2015" name="BMC Genomics">
        <title>Sex and parasites: genomic and transcriptomic analysis of Microbotryum lychnidis-dioicae, the biotrophic and plant-castrating anther smut fungus.</title>
        <authorList>
            <person name="Perlin M.H."/>
            <person name="Amselem J."/>
            <person name="Fontanillas E."/>
            <person name="Toh S.S."/>
            <person name="Chen Z."/>
            <person name="Goldberg J."/>
            <person name="Duplessis S."/>
            <person name="Henrissat B."/>
            <person name="Young S."/>
            <person name="Zeng Q."/>
            <person name="Aguileta G."/>
            <person name="Petit E."/>
            <person name="Badouin H."/>
            <person name="Andrews J."/>
            <person name="Razeeq D."/>
            <person name="Gabaldon T."/>
            <person name="Quesneville H."/>
            <person name="Giraud T."/>
            <person name="Hood M.E."/>
            <person name="Schultz D.J."/>
            <person name="Cuomo C.A."/>
        </authorList>
    </citation>
    <scope>NUCLEOTIDE SEQUENCE [LARGE SCALE GENOMIC DNA]</scope>
    <source>
        <strain evidence="3">p1A1 Lamole</strain>
        <strain evidence="1">P1A1 Lamole</strain>
    </source>
</reference>
<name>U5H254_USTV1</name>
<evidence type="ECO:0000313" key="3">
    <source>
        <dbReference type="Proteomes" id="UP000017200"/>
    </source>
</evidence>
<dbReference type="GO" id="GO:0009306">
    <property type="term" value="P:protein secretion"/>
    <property type="evidence" value="ECO:0007669"/>
    <property type="project" value="InterPro"/>
</dbReference>
<dbReference type="EMBL" id="GL541650">
    <property type="protein sequence ID" value="KDE08409.1"/>
    <property type="molecule type" value="Genomic_DNA"/>
</dbReference>
<dbReference type="FunCoup" id="U5H254">
    <property type="interactions" value="17"/>
</dbReference>
<dbReference type="HOGENOM" id="CLU_188578_0_0_1"/>
<evidence type="ECO:0000313" key="1">
    <source>
        <dbReference type="EMBL" id="KDE08409.1"/>
    </source>
</evidence>
<dbReference type="STRING" id="683840.U5H254"/>
<accession>U5H254</accession>
<dbReference type="PANTHER" id="PTHR28011:SF1">
    <property type="entry name" value="NON-CLASSICAL EXPORT PROTEIN 1"/>
    <property type="match status" value="1"/>
</dbReference>
<keyword evidence="3" id="KW-1185">Reference proteome</keyword>
<proteinExistence type="predicted"/>
<dbReference type="EnsemblFungi" id="MVLG_01444T0">
    <property type="protein sequence ID" value="MVLG_01444T0"/>
    <property type="gene ID" value="MVLG_01444"/>
</dbReference>
<dbReference type="Proteomes" id="UP000017200">
    <property type="component" value="Unassembled WGS sequence"/>
</dbReference>
<dbReference type="OMA" id="QDGWDEL"/>
<dbReference type="InterPro" id="IPR024242">
    <property type="entry name" value="NCE101"/>
</dbReference>
<gene>
    <name evidence="1" type="ORF">MVLG_01444</name>
</gene>
<dbReference type="PANTHER" id="PTHR28011">
    <property type="entry name" value="NON-CLASSICAL EXPORT PROTEIN 1"/>
    <property type="match status" value="1"/>
</dbReference>
<dbReference type="OrthoDB" id="2533088at2759"/>
<protein>
    <submittedName>
        <fullName evidence="1 2">Uncharacterized protein</fullName>
    </submittedName>
</protein>
<dbReference type="EMBL" id="AEIJ01000130">
    <property type="status" value="NOT_ANNOTATED_CDS"/>
    <property type="molecule type" value="Genomic_DNA"/>
</dbReference>
<dbReference type="Pfam" id="PF11654">
    <property type="entry name" value="NCE101"/>
    <property type="match status" value="1"/>
</dbReference>
<reference evidence="3" key="1">
    <citation type="submission" date="2010-11" db="EMBL/GenBank/DDBJ databases">
        <title>The genome sequence of Microbotryum violaceum strain p1A1 Lamole.</title>
        <authorList>
            <person name="Cuomo C."/>
            <person name="Perlin M."/>
            <person name="Young S.K."/>
            <person name="Zeng Q."/>
            <person name="Gargeya S."/>
            <person name="Alvarado L."/>
            <person name="Berlin A."/>
            <person name="Chapman S.B."/>
            <person name="Chen Z."/>
            <person name="Freedman E."/>
            <person name="Gellesch M."/>
            <person name="Goldberg J."/>
            <person name="Griggs A."/>
            <person name="Gujja S."/>
            <person name="Heilman E."/>
            <person name="Heiman D."/>
            <person name="Howarth C."/>
            <person name="Mehta T."/>
            <person name="Neiman D."/>
            <person name="Pearson M."/>
            <person name="Roberts A."/>
            <person name="Saif S."/>
            <person name="Shea T."/>
            <person name="Shenoy N."/>
            <person name="Sisk P."/>
            <person name="Stolte C."/>
            <person name="Sykes S."/>
            <person name="White J."/>
            <person name="Yandava C."/>
            <person name="Haas B."/>
            <person name="Nusbaum C."/>
            <person name="Birren B."/>
        </authorList>
    </citation>
    <scope>NUCLEOTIDE SEQUENCE [LARGE SCALE GENOMIC DNA]</scope>
    <source>
        <strain evidence="3">p1A1 Lamole</strain>
    </source>
</reference>
<organism evidence="1">
    <name type="scientific">Microbotryum lychnidis-dioicae (strain p1A1 Lamole / MvSl-1064)</name>
    <name type="common">Anther smut fungus</name>
    <dbReference type="NCBI Taxonomy" id="683840"/>
    <lineage>
        <taxon>Eukaryota</taxon>
        <taxon>Fungi</taxon>
        <taxon>Dikarya</taxon>
        <taxon>Basidiomycota</taxon>
        <taxon>Pucciniomycotina</taxon>
        <taxon>Microbotryomycetes</taxon>
        <taxon>Microbotryales</taxon>
        <taxon>Microbotryaceae</taxon>
        <taxon>Microbotryum</taxon>
    </lineage>
</organism>
<reference evidence="1" key="2">
    <citation type="submission" date="2010-11" db="EMBL/GenBank/DDBJ databases">
        <authorList>
            <consortium name="The Broad Institute Genome Sequencing Platform"/>
            <person name="Earl A."/>
            <person name="Ward D."/>
            <person name="Feldgarden M."/>
            <person name="Gevers D."/>
            <person name="Butler R."/>
            <person name="Young S.K."/>
            <person name="Zeng Q."/>
            <person name="Gargeya S."/>
            <person name="Fitzgerald M."/>
            <person name="Haas B."/>
            <person name="Abouelleil A."/>
            <person name="Alvarado L."/>
            <person name="Arachchi H.M."/>
            <person name="Berlin A."/>
            <person name="Brown A."/>
            <person name="Chapman S.B."/>
            <person name="Chen Z."/>
            <person name="Dunbar C."/>
            <person name="Freedman E."/>
            <person name="Gearin G."/>
            <person name="Gellesch M."/>
            <person name="Goldberg J."/>
            <person name="Griggs A."/>
            <person name="Gujja S."/>
            <person name="Heilman E."/>
            <person name="Heiman D."/>
            <person name="Howarth C."/>
            <person name="Larson L."/>
            <person name="Lui A."/>
            <person name="MacDonald P.J.P."/>
            <person name="Mehta T."/>
            <person name="Montmayeur A."/>
            <person name="Murphy C."/>
            <person name="Neiman D."/>
            <person name="Pearson M."/>
            <person name="Priest M."/>
            <person name="Roberts A."/>
            <person name="Saif S."/>
            <person name="Shea T."/>
            <person name="Shenoy N."/>
            <person name="Sisk P."/>
            <person name="Stolte C."/>
            <person name="Sykes S."/>
            <person name="White J."/>
            <person name="Yandava C."/>
            <person name="Wortman J."/>
            <person name="Nusbaum C."/>
            <person name="Birren B."/>
        </authorList>
    </citation>
    <scope>NUCLEOTIDE SEQUENCE</scope>
    <source>
        <strain evidence="1">P1A1 Lamole</strain>
    </source>
</reference>
<dbReference type="AlphaFoldDB" id="U5H254"/>
<sequence>MSLPKRIYLVSKTMDPLLGIFSGIWAYYVYESRLERPSDHSLPSLLRWKMGEIKQWRAAAGAGDVDEQGWKELDEEVRKLQATQTGTEKR</sequence>
<evidence type="ECO:0000313" key="2">
    <source>
        <dbReference type="EnsemblFungi" id="MVLG_01444T0"/>
    </source>
</evidence>
<dbReference type="InParanoid" id="U5H254"/>
<reference evidence="2" key="4">
    <citation type="submission" date="2015-06" db="UniProtKB">
        <authorList>
            <consortium name="EnsemblFungi"/>
        </authorList>
    </citation>
    <scope>IDENTIFICATION</scope>
</reference>